<evidence type="ECO:0000256" key="5">
    <source>
        <dbReference type="ARBA" id="ARBA00023136"/>
    </source>
</evidence>
<dbReference type="GO" id="GO:0016020">
    <property type="term" value="C:membrane"/>
    <property type="evidence" value="ECO:0007669"/>
    <property type="project" value="UniProtKB-SubCell"/>
</dbReference>
<evidence type="ECO:0000256" key="3">
    <source>
        <dbReference type="ARBA" id="ARBA00022692"/>
    </source>
</evidence>
<keyword evidence="9" id="KW-1185">Reference proteome</keyword>
<dbReference type="PANTHER" id="PTHR17920:SF3">
    <property type="entry name" value="TRANSMEMBRANE AND COILED-COIL DOMAIN-CONTAINING PROTEIN 4"/>
    <property type="match status" value="1"/>
</dbReference>
<dbReference type="SUPFAM" id="SSF53474">
    <property type="entry name" value="alpha/beta-Hydrolases"/>
    <property type="match status" value="1"/>
</dbReference>
<evidence type="ECO:0000256" key="2">
    <source>
        <dbReference type="ARBA" id="ARBA00009824"/>
    </source>
</evidence>
<dbReference type="EMBL" id="JADGJW010000550">
    <property type="protein sequence ID" value="KAJ3215353.1"/>
    <property type="molecule type" value="Genomic_DNA"/>
</dbReference>
<proteinExistence type="inferred from homology"/>
<evidence type="ECO:0000256" key="4">
    <source>
        <dbReference type="ARBA" id="ARBA00022989"/>
    </source>
</evidence>
<feature type="compositionally biased region" description="Polar residues" evidence="6">
    <location>
        <begin position="687"/>
        <end position="701"/>
    </location>
</feature>
<keyword evidence="3 7" id="KW-0812">Transmembrane</keyword>
<comment type="similarity">
    <text evidence="2">Belongs to the TMCO4 family.</text>
</comment>
<feature type="transmembrane region" description="Helical" evidence="7">
    <location>
        <begin position="309"/>
        <end position="331"/>
    </location>
</feature>
<dbReference type="AlphaFoldDB" id="A0AAD5TYB4"/>
<dbReference type="InterPro" id="IPR029058">
    <property type="entry name" value="AB_hydrolase_fold"/>
</dbReference>
<evidence type="ECO:0000313" key="8">
    <source>
        <dbReference type="EMBL" id="KAJ3215353.1"/>
    </source>
</evidence>
<feature type="region of interest" description="Disordered" evidence="6">
    <location>
        <begin position="681"/>
        <end position="701"/>
    </location>
</feature>
<accession>A0AAD5TYB4</accession>
<reference evidence="8" key="1">
    <citation type="submission" date="2020-05" db="EMBL/GenBank/DDBJ databases">
        <title>Phylogenomic resolution of chytrid fungi.</title>
        <authorList>
            <person name="Stajich J.E."/>
            <person name="Amses K."/>
            <person name="Simmons R."/>
            <person name="Seto K."/>
            <person name="Myers J."/>
            <person name="Bonds A."/>
            <person name="Quandt C.A."/>
            <person name="Barry K."/>
            <person name="Liu P."/>
            <person name="Grigoriev I."/>
            <person name="Longcore J.E."/>
            <person name="James T.Y."/>
        </authorList>
    </citation>
    <scope>NUCLEOTIDE SEQUENCE</scope>
    <source>
        <strain evidence="8">JEL0476</strain>
    </source>
</reference>
<evidence type="ECO:0000256" key="1">
    <source>
        <dbReference type="ARBA" id="ARBA00004141"/>
    </source>
</evidence>
<name>A0AAD5TYB4_9FUNG</name>
<evidence type="ECO:0000256" key="7">
    <source>
        <dbReference type="SAM" id="Phobius"/>
    </source>
</evidence>
<comment type="subcellular location">
    <subcellularLocation>
        <location evidence="1">Membrane</location>
        <topology evidence="1">Multi-pass membrane protein</topology>
    </subcellularLocation>
</comment>
<sequence>MSTNENFVDNPVEKLDHIALDADLSNAFITLLHILAKENLDSISTLSNYSKNSYYISYQEWIDQFLLNLKNFYKLNELEYRMIVNLPNVSSDSIIDSIKTTLREKNLILTFETKEDVIVLEKLRSILTAVITNALLSTLTPTEIVNNSEKSVEIRYDGRLRSLLRNLIKVFMKSYNEDIVSSVSSSYDDVNSNDKSIDSVQLNASSATSSSEALLQKTAPSSQNKNFFFNNRKSLKKKTLTETEKLNLEKLRSSAKFRSFILQESEDIISTKLWQDYNLVDLNKPHSITDPETAEQMEKKNKSDKMKKWAAIGFASLGGAAIVGLTGGLAAPLIGAGLGSVFTTVGVGGTIAAGVATLTTSAGVALFGTFFGLAGGGLSAYKLNRRLKDLEEFSFFPVVSHHHSLSVIICISGWLNARDDIWEPWTCIPAMAPWAECKNNYFFTVSIAFNSITRRCFDNAINDFIGASAITAAAKGVLAQTVMAGLVSALTWPIAMLQFGYLVDNPWSIALDRSEKAGVLLAREVIAKNVHGARPVVLIGYSMGARVIWYCCRELAKFGVFGSVESIYLIGAPVLYQKSNLREDQIGLQGWKDLRKVCSGRIVNAYSINDWLLGFLLRSISMGLVVAGLGPVQTGVFEEELLIENVDLSDIVNGHTKYKDCLPDILERIGFERDEVVIQTKKDSSSEKNVSQSVKINKSSNSDEVLFETKEF</sequence>
<organism evidence="8 9">
    <name type="scientific">Clydaea vesicula</name>
    <dbReference type="NCBI Taxonomy" id="447962"/>
    <lineage>
        <taxon>Eukaryota</taxon>
        <taxon>Fungi</taxon>
        <taxon>Fungi incertae sedis</taxon>
        <taxon>Chytridiomycota</taxon>
        <taxon>Chytridiomycota incertae sedis</taxon>
        <taxon>Chytridiomycetes</taxon>
        <taxon>Lobulomycetales</taxon>
        <taxon>Lobulomycetaceae</taxon>
        <taxon>Clydaea</taxon>
    </lineage>
</organism>
<keyword evidence="4 7" id="KW-1133">Transmembrane helix</keyword>
<comment type="caution">
    <text evidence="8">The sequence shown here is derived from an EMBL/GenBank/DDBJ whole genome shotgun (WGS) entry which is preliminary data.</text>
</comment>
<dbReference type="Pfam" id="PF05277">
    <property type="entry name" value="DUF726"/>
    <property type="match status" value="1"/>
</dbReference>
<keyword evidence="5 7" id="KW-0472">Membrane</keyword>
<evidence type="ECO:0000256" key="6">
    <source>
        <dbReference type="SAM" id="MobiDB-lite"/>
    </source>
</evidence>
<feature type="transmembrane region" description="Helical" evidence="7">
    <location>
        <begin position="351"/>
        <end position="381"/>
    </location>
</feature>
<protein>
    <submittedName>
        <fullName evidence="8">Transmembrane and coiled-coil domain-containing protein 4</fullName>
    </submittedName>
</protein>
<dbReference type="PANTHER" id="PTHR17920">
    <property type="entry name" value="TRANSMEMBRANE AND COILED-COIL DOMAIN-CONTAINING PROTEIN 4 TMCO4"/>
    <property type="match status" value="1"/>
</dbReference>
<dbReference type="Proteomes" id="UP001211065">
    <property type="component" value="Unassembled WGS sequence"/>
</dbReference>
<dbReference type="InterPro" id="IPR007941">
    <property type="entry name" value="DUF726"/>
</dbReference>
<gene>
    <name evidence="8" type="primary">TMCO4</name>
    <name evidence="8" type="ORF">HK099_006413</name>
</gene>
<evidence type="ECO:0000313" key="9">
    <source>
        <dbReference type="Proteomes" id="UP001211065"/>
    </source>
</evidence>